<dbReference type="EMBL" id="CM023479">
    <property type="protein sequence ID" value="KAH7973534.1"/>
    <property type="molecule type" value="Genomic_DNA"/>
</dbReference>
<dbReference type="Proteomes" id="UP000821865">
    <property type="component" value="Chromosome 10"/>
</dbReference>
<proteinExistence type="predicted"/>
<gene>
    <name evidence="1" type="ORF">HPB49_002135</name>
</gene>
<sequence length="702" mass="77338">MQEVETNLQEVVFDHLHSVAYQGTSLGLTILGPTENIKSIQRQDLIDYISLHYKAPRIVLAGAGGVKHDELVKLAQQHFGSVKTDYDAKVPPVELPCRFTGSELIGNWDRSHGGGTNVSSRLAAECASDPDNPCHSFQSFNTCYKDTGLWGIYFVSEGREAMDFFVQAIQREWMRICMSATEGEVTRAKNLLKTNMLLQLDGSTPICEDIGRRSQRRQCVMPAQSTSTTVALLLPVSVGGCNGGSDGGSMESWRLHVILLQIMLLLVLLALPAVADCDWSGLREDTHHYEGNYTSRAYKDTFKDGDTAPYKCQDGYAVSGLYSGPHVLNATCRGDKWVYDPRNLVCKAISCGHPCPGGSCRNGDVSPPVFNFPGVVKFTCKQGYHLVTHDDQYWDPKNTVYCKSDGKWSRPAPKCVEVRCPQPPPIGNGQVSPQQPIFRENDVVQYTCNQPYTLVGDATRRCQNNVTWSGDEPTCESRGKHVEYWTPNVIVERCPPPVLPYGEIKTNGDYGVGAHIIYVCDDGKRGAAGCGEDLKWHPDPPLCTDTKQKSPPPRSPPTTPTTTASTPSPPTQCSPLSSPTSGKLFSSDGFRINASVFFTCDEGYTLQGPATLICRPTGIWDPLTTPTCTAPPPWIIILSVCLAVLASLVLCCLGFFYIMRRRRRRTPPPRSYRRQIRKPGPYDAISNDEVARLGKPFPVTSL</sequence>
<evidence type="ECO:0000313" key="1">
    <source>
        <dbReference type="EMBL" id="KAH7973534.1"/>
    </source>
</evidence>
<name>A0ACB8DMC8_DERSI</name>
<comment type="caution">
    <text evidence="1">The sequence shown here is derived from an EMBL/GenBank/DDBJ whole genome shotgun (WGS) entry which is preliminary data.</text>
</comment>
<protein>
    <submittedName>
        <fullName evidence="1">Uncharacterized protein</fullName>
    </submittedName>
</protein>
<accession>A0ACB8DMC8</accession>
<evidence type="ECO:0000313" key="2">
    <source>
        <dbReference type="Proteomes" id="UP000821865"/>
    </source>
</evidence>
<reference evidence="1" key="1">
    <citation type="submission" date="2020-05" db="EMBL/GenBank/DDBJ databases">
        <title>Large-scale comparative analyses of tick genomes elucidate their genetic diversity and vector capacities.</title>
        <authorList>
            <person name="Jia N."/>
            <person name="Wang J."/>
            <person name="Shi W."/>
            <person name="Du L."/>
            <person name="Sun Y."/>
            <person name="Zhan W."/>
            <person name="Jiang J."/>
            <person name="Wang Q."/>
            <person name="Zhang B."/>
            <person name="Ji P."/>
            <person name="Sakyi L.B."/>
            <person name="Cui X."/>
            <person name="Yuan T."/>
            <person name="Jiang B."/>
            <person name="Yang W."/>
            <person name="Lam T.T.-Y."/>
            <person name="Chang Q."/>
            <person name="Ding S."/>
            <person name="Wang X."/>
            <person name="Zhu J."/>
            <person name="Ruan X."/>
            <person name="Zhao L."/>
            <person name="Wei J."/>
            <person name="Que T."/>
            <person name="Du C."/>
            <person name="Cheng J."/>
            <person name="Dai P."/>
            <person name="Han X."/>
            <person name="Huang E."/>
            <person name="Gao Y."/>
            <person name="Liu J."/>
            <person name="Shao H."/>
            <person name="Ye R."/>
            <person name="Li L."/>
            <person name="Wei W."/>
            <person name="Wang X."/>
            <person name="Wang C."/>
            <person name="Yang T."/>
            <person name="Huo Q."/>
            <person name="Li W."/>
            <person name="Guo W."/>
            <person name="Chen H."/>
            <person name="Zhou L."/>
            <person name="Ni X."/>
            <person name="Tian J."/>
            <person name="Zhou Y."/>
            <person name="Sheng Y."/>
            <person name="Liu T."/>
            <person name="Pan Y."/>
            <person name="Xia L."/>
            <person name="Li J."/>
            <person name="Zhao F."/>
            <person name="Cao W."/>
        </authorList>
    </citation>
    <scope>NUCLEOTIDE SEQUENCE</scope>
    <source>
        <strain evidence="1">Dsil-2018</strain>
    </source>
</reference>
<keyword evidence="2" id="KW-1185">Reference proteome</keyword>
<organism evidence="1 2">
    <name type="scientific">Dermacentor silvarum</name>
    <name type="common">Tick</name>
    <dbReference type="NCBI Taxonomy" id="543639"/>
    <lineage>
        <taxon>Eukaryota</taxon>
        <taxon>Metazoa</taxon>
        <taxon>Ecdysozoa</taxon>
        <taxon>Arthropoda</taxon>
        <taxon>Chelicerata</taxon>
        <taxon>Arachnida</taxon>
        <taxon>Acari</taxon>
        <taxon>Parasitiformes</taxon>
        <taxon>Ixodida</taxon>
        <taxon>Ixodoidea</taxon>
        <taxon>Ixodidae</taxon>
        <taxon>Rhipicephalinae</taxon>
        <taxon>Dermacentor</taxon>
    </lineage>
</organism>